<organism evidence="1 2">
    <name type="scientific">Gossypium barbadense</name>
    <name type="common">Sea Island cotton</name>
    <name type="synonym">Hibiscus barbadensis</name>
    <dbReference type="NCBI Taxonomy" id="3634"/>
    <lineage>
        <taxon>Eukaryota</taxon>
        <taxon>Viridiplantae</taxon>
        <taxon>Streptophyta</taxon>
        <taxon>Embryophyta</taxon>
        <taxon>Tracheophyta</taxon>
        <taxon>Spermatophyta</taxon>
        <taxon>Magnoliopsida</taxon>
        <taxon>eudicotyledons</taxon>
        <taxon>Gunneridae</taxon>
        <taxon>Pentapetalae</taxon>
        <taxon>rosids</taxon>
        <taxon>malvids</taxon>
        <taxon>Malvales</taxon>
        <taxon>Malvaceae</taxon>
        <taxon>Malvoideae</taxon>
        <taxon>Gossypium</taxon>
    </lineage>
</organism>
<protein>
    <submittedName>
        <fullName evidence="1">Uncharacterized protein</fullName>
    </submittedName>
</protein>
<dbReference type="Proteomes" id="UP000239757">
    <property type="component" value="Unassembled WGS sequence"/>
</dbReference>
<reference evidence="1 2" key="1">
    <citation type="submission" date="2015-01" db="EMBL/GenBank/DDBJ databases">
        <title>Genome of allotetraploid Gossypium barbadense reveals genomic plasticity and fiber elongation in cotton evolution.</title>
        <authorList>
            <person name="Chen X."/>
            <person name="Liu X."/>
            <person name="Zhao B."/>
            <person name="Zheng H."/>
            <person name="Hu Y."/>
            <person name="Lu G."/>
            <person name="Yang C."/>
            <person name="Chen J."/>
            <person name="Shan C."/>
            <person name="Zhang L."/>
            <person name="Zhou Y."/>
            <person name="Wang L."/>
            <person name="Guo W."/>
            <person name="Bai Y."/>
            <person name="Ruan J."/>
            <person name="Shangguan X."/>
            <person name="Mao Y."/>
            <person name="Jiang J."/>
            <person name="Zhu Y."/>
            <person name="Lei J."/>
            <person name="Kang H."/>
            <person name="Chen S."/>
            <person name="He X."/>
            <person name="Wang R."/>
            <person name="Wang Y."/>
            <person name="Chen J."/>
            <person name="Wang L."/>
            <person name="Yu S."/>
            <person name="Wang B."/>
            <person name="Wei J."/>
            <person name="Song S."/>
            <person name="Lu X."/>
            <person name="Gao Z."/>
            <person name="Gu W."/>
            <person name="Deng X."/>
            <person name="Ma D."/>
            <person name="Wang S."/>
            <person name="Liang W."/>
            <person name="Fang L."/>
            <person name="Cai C."/>
            <person name="Zhu X."/>
            <person name="Zhou B."/>
            <person name="Zhang Y."/>
            <person name="Chen Z."/>
            <person name="Xu S."/>
            <person name="Zhu R."/>
            <person name="Wang S."/>
            <person name="Zhang T."/>
            <person name="Zhao G."/>
        </authorList>
    </citation>
    <scope>NUCLEOTIDE SEQUENCE [LARGE SCALE GENOMIC DNA]</scope>
    <source>
        <strain evidence="2">cv. Xinhai21</strain>
        <tissue evidence="1">Leaf</tissue>
    </source>
</reference>
<dbReference type="OrthoDB" id="21413at2759"/>
<evidence type="ECO:0000313" key="1">
    <source>
        <dbReference type="EMBL" id="PPR83613.1"/>
    </source>
</evidence>
<evidence type="ECO:0000313" key="2">
    <source>
        <dbReference type="Proteomes" id="UP000239757"/>
    </source>
</evidence>
<dbReference type="AlphaFoldDB" id="A0A2P5VXQ0"/>
<dbReference type="EMBL" id="KZ670268">
    <property type="protein sequence ID" value="PPR83613.1"/>
    <property type="molecule type" value="Genomic_DNA"/>
</dbReference>
<accession>A0A2P5VXQ0</accession>
<sequence length="144" mass="16100">MKVTVILIMFEDIERKQQQQSEGKEPIEEMSNKYKHQYLTNQFASTGLTEEPVNKGEISHGRIIQDTKTSSPSINASAPFEKYWSLVGVSSALGILQLIFSSAVGKAEHVLQEGLNSKCKGSGRRRCLITILIKHLTNQFAVTY</sequence>
<proteinExistence type="predicted"/>
<gene>
    <name evidence="1" type="ORF">GOBAR_AA37097</name>
</gene>
<name>A0A2P5VXQ0_GOSBA</name>